<evidence type="ECO:0000256" key="7">
    <source>
        <dbReference type="PIRSR" id="PIRSR604808-3"/>
    </source>
</evidence>
<keyword evidence="2 6" id="KW-0479">Metal-binding</keyword>
<reference evidence="9 10" key="1">
    <citation type="submission" date="2017-08" db="EMBL/GenBank/DDBJ databases">
        <title>Fine stratification of microbial communities through a metagenomic profile of the photic zone.</title>
        <authorList>
            <person name="Haro-Moreno J.M."/>
            <person name="Lopez-Perez M."/>
            <person name="De La Torre J."/>
            <person name="Picazo A."/>
            <person name="Camacho A."/>
            <person name="Rodriguez-Valera F."/>
        </authorList>
    </citation>
    <scope>NUCLEOTIDE SEQUENCE [LARGE SCALE GENOMIC DNA]</scope>
    <source>
        <strain evidence="9">MED-G24</strain>
    </source>
</reference>
<dbReference type="GO" id="GO:0008311">
    <property type="term" value="F:double-stranded DNA 3'-5' DNA exonuclease activity"/>
    <property type="evidence" value="ECO:0007669"/>
    <property type="project" value="InterPro"/>
</dbReference>
<dbReference type="Pfam" id="PF03372">
    <property type="entry name" value="Exo_endo_phos"/>
    <property type="match status" value="1"/>
</dbReference>
<keyword evidence="3" id="KW-0378">Hydrolase</keyword>
<dbReference type="EMBL" id="NTKD01000023">
    <property type="protein sequence ID" value="PDH39547.1"/>
    <property type="molecule type" value="Genomic_DNA"/>
</dbReference>
<feature type="binding site" evidence="6">
    <location>
        <position position="145"/>
    </location>
    <ligand>
        <name>Mg(2+)</name>
        <dbReference type="ChEBI" id="CHEBI:18420"/>
        <label>1</label>
    </ligand>
</feature>
<feature type="binding site" evidence="6">
    <location>
        <position position="248"/>
    </location>
    <ligand>
        <name>Mg(2+)</name>
        <dbReference type="ChEBI" id="CHEBI:18420"/>
        <label>1</label>
    </ligand>
</feature>
<dbReference type="InterPro" id="IPR004808">
    <property type="entry name" value="AP_endonuc_1"/>
</dbReference>
<feature type="domain" description="Endonuclease/exonuclease/phosphatase" evidence="8">
    <location>
        <begin position="4"/>
        <end position="249"/>
    </location>
</feature>
<comment type="caution">
    <text evidence="9">The sequence shown here is derived from an EMBL/GenBank/DDBJ whole genome shotgun (WGS) entry which is preliminary data.</text>
</comment>
<dbReference type="GO" id="GO:0006281">
    <property type="term" value="P:DNA repair"/>
    <property type="evidence" value="ECO:0007669"/>
    <property type="project" value="InterPro"/>
</dbReference>
<feature type="active site" evidence="5">
    <location>
        <position position="104"/>
    </location>
</feature>
<evidence type="ECO:0000313" key="10">
    <source>
        <dbReference type="Proteomes" id="UP000219327"/>
    </source>
</evidence>
<feature type="binding site" evidence="6">
    <location>
        <position position="147"/>
    </location>
    <ligand>
        <name>Mg(2+)</name>
        <dbReference type="ChEBI" id="CHEBI:18420"/>
        <label>1</label>
    </ligand>
</feature>
<dbReference type="InterPro" id="IPR036691">
    <property type="entry name" value="Endo/exonu/phosph_ase_sf"/>
</dbReference>
<feature type="binding site" evidence="6">
    <location>
        <position position="7"/>
    </location>
    <ligand>
        <name>Mg(2+)</name>
        <dbReference type="ChEBI" id="CHEBI:18420"/>
        <label>1</label>
    </ligand>
</feature>
<evidence type="ECO:0000256" key="2">
    <source>
        <dbReference type="ARBA" id="ARBA00022723"/>
    </source>
</evidence>
<feature type="binding site" evidence="6">
    <location>
        <position position="34"/>
    </location>
    <ligand>
        <name>Mg(2+)</name>
        <dbReference type="ChEBI" id="CHEBI:18420"/>
        <label>1</label>
    </ligand>
</feature>
<dbReference type="NCBIfam" id="TIGR00633">
    <property type="entry name" value="xth"/>
    <property type="match status" value="1"/>
</dbReference>
<dbReference type="InterPro" id="IPR020847">
    <property type="entry name" value="AP_endonuclease_F1_BS"/>
</dbReference>
<dbReference type="Proteomes" id="UP000219327">
    <property type="component" value="Unassembled WGS sequence"/>
</dbReference>
<dbReference type="InterPro" id="IPR037493">
    <property type="entry name" value="ExoIII-like"/>
</dbReference>
<evidence type="ECO:0000313" key="9">
    <source>
        <dbReference type="EMBL" id="PDH39547.1"/>
    </source>
</evidence>
<dbReference type="InterPro" id="IPR005135">
    <property type="entry name" value="Endo/exonuclease/phosphatase"/>
</dbReference>
<dbReference type="GO" id="GO:0004519">
    <property type="term" value="F:endonuclease activity"/>
    <property type="evidence" value="ECO:0007669"/>
    <property type="project" value="InterPro"/>
</dbReference>
<dbReference type="PROSITE" id="PS51435">
    <property type="entry name" value="AP_NUCLEASE_F1_4"/>
    <property type="match status" value="1"/>
</dbReference>
<dbReference type="NCBIfam" id="TIGR00195">
    <property type="entry name" value="exoDNase_III"/>
    <property type="match status" value="1"/>
</dbReference>
<dbReference type="AlphaFoldDB" id="A0A2A5WTI3"/>
<proteinExistence type="inferred from homology"/>
<dbReference type="GO" id="GO:0003677">
    <property type="term" value="F:DNA binding"/>
    <property type="evidence" value="ECO:0007669"/>
    <property type="project" value="InterPro"/>
</dbReference>
<sequence length="258" mass="28914">MRFATWNVNGLRARLDFIKIWLENRSPDVVGMQELKVEEPDFPADEFEALGYQHAIHVQKGWNGVGILSKHPIEVTQSGLSGEDEMGARLISADVAGISFTTVYVPNGKTLDHEDFPAKVKWLGSLAEYCNATNLGNKPSILCGDFNVTPDHIDSWKGERAVGNIFHTEDERGAIAALQQQGLTDLFRDKCPAEQKFSWWDYRGGAFHRGQGLRIDYLLGSSAIRERVDDVWIDRDFRKKQDGLTASDHAPVIVDLTD</sequence>
<evidence type="ECO:0000259" key="8">
    <source>
        <dbReference type="Pfam" id="PF03372"/>
    </source>
</evidence>
<feature type="active site" description="Proton acceptor" evidence="5">
    <location>
        <position position="249"/>
    </location>
</feature>
<dbReference type="GO" id="GO:0046872">
    <property type="term" value="F:metal ion binding"/>
    <property type="evidence" value="ECO:0007669"/>
    <property type="project" value="UniProtKB-KW"/>
</dbReference>
<keyword evidence="4 6" id="KW-0460">Magnesium</keyword>
<dbReference type="SUPFAM" id="SSF56219">
    <property type="entry name" value="DNase I-like"/>
    <property type="match status" value="1"/>
</dbReference>
<gene>
    <name evidence="9" type="primary">xth</name>
    <name evidence="9" type="ORF">CNE99_05465</name>
</gene>
<comment type="similarity">
    <text evidence="1">Belongs to the DNA repair enzymes AP/ExoA family.</text>
</comment>
<evidence type="ECO:0000256" key="3">
    <source>
        <dbReference type="ARBA" id="ARBA00022801"/>
    </source>
</evidence>
<feature type="binding site" evidence="6">
    <location>
        <position position="249"/>
    </location>
    <ligand>
        <name>Mg(2+)</name>
        <dbReference type="ChEBI" id="CHEBI:18420"/>
        <label>1</label>
    </ligand>
</feature>
<feature type="site" description="Important for catalytic activity" evidence="7">
    <location>
        <position position="216"/>
    </location>
</feature>
<name>A0A2A5WTI3_9GAMM</name>
<dbReference type="CDD" id="cd09086">
    <property type="entry name" value="ExoIII-like_AP-endo"/>
    <property type="match status" value="1"/>
</dbReference>
<dbReference type="PANTHER" id="PTHR43250">
    <property type="entry name" value="EXODEOXYRIBONUCLEASE III"/>
    <property type="match status" value="1"/>
</dbReference>
<evidence type="ECO:0000256" key="5">
    <source>
        <dbReference type="PIRSR" id="PIRSR604808-1"/>
    </source>
</evidence>
<feature type="site" description="Transition state stabilizer" evidence="7">
    <location>
        <position position="147"/>
    </location>
</feature>
<dbReference type="PANTHER" id="PTHR43250:SF2">
    <property type="entry name" value="EXODEOXYRIBONUCLEASE III"/>
    <property type="match status" value="1"/>
</dbReference>
<evidence type="ECO:0000256" key="6">
    <source>
        <dbReference type="PIRSR" id="PIRSR604808-2"/>
    </source>
</evidence>
<comment type="cofactor">
    <cofactor evidence="6">
        <name>Mg(2+)</name>
        <dbReference type="ChEBI" id="CHEBI:18420"/>
    </cofactor>
    <cofactor evidence="6">
        <name>Mn(2+)</name>
        <dbReference type="ChEBI" id="CHEBI:29035"/>
    </cofactor>
    <text evidence="6">Probably binds two magnesium or manganese ions per subunit.</text>
</comment>
<feature type="site" description="Interaction with DNA substrate" evidence="7">
    <location>
        <position position="249"/>
    </location>
</feature>
<keyword evidence="6" id="KW-0464">Manganese</keyword>
<evidence type="ECO:0000256" key="4">
    <source>
        <dbReference type="ARBA" id="ARBA00022842"/>
    </source>
</evidence>
<dbReference type="PROSITE" id="PS00726">
    <property type="entry name" value="AP_NUCLEASE_F1_1"/>
    <property type="match status" value="1"/>
</dbReference>
<accession>A0A2A5WTI3</accession>
<protein>
    <submittedName>
        <fullName evidence="9">Exodeoxyribonuclease III</fullName>
    </submittedName>
</protein>
<dbReference type="Gene3D" id="3.60.10.10">
    <property type="entry name" value="Endonuclease/exonuclease/phosphatase"/>
    <property type="match status" value="1"/>
</dbReference>
<feature type="active site" description="Proton donor/acceptor" evidence="5">
    <location>
        <position position="145"/>
    </location>
</feature>
<evidence type="ECO:0000256" key="1">
    <source>
        <dbReference type="ARBA" id="ARBA00007092"/>
    </source>
</evidence>
<organism evidence="9 10">
    <name type="scientific">OM182 bacterium MED-G24</name>
    <dbReference type="NCBI Taxonomy" id="1986255"/>
    <lineage>
        <taxon>Bacteria</taxon>
        <taxon>Pseudomonadati</taxon>
        <taxon>Pseudomonadota</taxon>
        <taxon>Gammaproteobacteria</taxon>
        <taxon>OMG group</taxon>
        <taxon>OM182 clade</taxon>
    </lineage>
</organism>